<dbReference type="PANTHER" id="PTHR23513:SF9">
    <property type="entry name" value="ENTEROBACTIN EXPORTER ENTS"/>
    <property type="match status" value="1"/>
</dbReference>
<dbReference type="KEGG" id="psti:SOO65_09870"/>
<dbReference type="InterPro" id="IPR022324">
    <property type="entry name" value="Bacilysin_exporter_BacE_put"/>
</dbReference>
<feature type="transmembrane region" description="Helical" evidence="7">
    <location>
        <begin position="285"/>
        <end position="302"/>
    </location>
</feature>
<evidence type="ECO:0000259" key="8">
    <source>
        <dbReference type="PROSITE" id="PS50850"/>
    </source>
</evidence>
<keyword evidence="10" id="KW-1185">Reference proteome</keyword>
<keyword evidence="6 7" id="KW-0472">Membrane</keyword>
<evidence type="ECO:0000256" key="2">
    <source>
        <dbReference type="ARBA" id="ARBA00022448"/>
    </source>
</evidence>
<feature type="transmembrane region" description="Helical" evidence="7">
    <location>
        <begin position="372"/>
        <end position="393"/>
    </location>
</feature>
<dbReference type="PROSITE" id="PS50850">
    <property type="entry name" value="MFS"/>
    <property type="match status" value="1"/>
</dbReference>
<feature type="transmembrane region" description="Helical" evidence="7">
    <location>
        <begin position="80"/>
        <end position="100"/>
    </location>
</feature>
<evidence type="ECO:0000256" key="3">
    <source>
        <dbReference type="ARBA" id="ARBA00022475"/>
    </source>
</evidence>
<feature type="transmembrane region" description="Helical" evidence="7">
    <location>
        <begin position="106"/>
        <end position="122"/>
    </location>
</feature>
<dbReference type="CDD" id="cd06173">
    <property type="entry name" value="MFS_MefA_like"/>
    <property type="match status" value="1"/>
</dbReference>
<evidence type="ECO:0000313" key="10">
    <source>
        <dbReference type="Proteomes" id="UP001324634"/>
    </source>
</evidence>
<dbReference type="GO" id="GO:0005886">
    <property type="term" value="C:plasma membrane"/>
    <property type="evidence" value="ECO:0007669"/>
    <property type="project" value="UniProtKB-SubCell"/>
</dbReference>
<feature type="transmembrane region" description="Helical" evidence="7">
    <location>
        <begin position="17"/>
        <end position="36"/>
    </location>
</feature>
<feature type="transmembrane region" description="Helical" evidence="7">
    <location>
        <begin position="143"/>
        <end position="166"/>
    </location>
</feature>
<feature type="domain" description="Major facilitator superfamily (MFS) profile" evidence="8">
    <location>
        <begin position="200"/>
        <end position="404"/>
    </location>
</feature>
<feature type="transmembrane region" description="Helical" evidence="7">
    <location>
        <begin position="48"/>
        <end position="68"/>
    </location>
</feature>
<accession>A0AAX4HVQ1</accession>
<gene>
    <name evidence="9" type="ORF">SOO65_09870</name>
</gene>
<keyword evidence="5 7" id="KW-1133">Transmembrane helix</keyword>
<dbReference type="GO" id="GO:0022857">
    <property type="term" value="F:transmembrane transporter activity"/>
    <property type="evidence" value="ECO:0007669"/>
    <property type="project" value="InterPro"/>
</dbReference>
<dbReference type="Proteomes" id="UP001324634">
    <property type="component" value="Chromosome"/>
</dbReference>
<dbReference type="RefSeq" id="WP_321399876.1">
    <property type="nucleotide sequence ID" value="NZ_CP139487.1"/>
</dbReference>
<feature type="transmembrane region" description="Helical" evidence="7">
    <location>
        <begin position="255"/>
        <end position="273"/>
    </location>
</feature>
<evidence type="ECO:0000256" key="4">
    <source>
        <dbReference type="ARBA" id="ARBA00022692"/>
    </source>
</evidence>
<dbReference type="InterPro" id="IPR020846">
    <property type="entry name" value="MFS_dom"/>
</dbReference>
<dbReference type="EMBL" id="CP139487">
    <property type="protein sequence ID" value="WPU67059.1"/>
    <property type="molecule type" value="Genomic_DNA"/>
</dbReference>
<proteinExistence type="predicted"/>
<evidence type="ECO:0000256" key="6">
    <source>
        <dbReference type="ARBA" id="ARBA00023136"/>
    </source>
</evidence>
<dbReference type="Gene3D" id="1.20.1250.20">
    <property type="entry name" value="MFS general substrate transporter like domains"/>
    <property type="match status" value="1"/>
</dbReference>
<evidence type="ECO:0000256" key="5">
    <source>
        <dbReference type="ARBA" id="ARBA00022989"/>
    </source>
</evidence>
<dbReference type="PRINTS" id="PR01988">
    <property type="entry name" value="EXPORTERBACE"/>
</dbReference>
<dbReference type="Pfam" id="PF05977">
    <property type="entry name" value="MFS_3"/>
    <property type="match status" value="1"/>
</dbReference>
<dbReference type="SUPFAM" id="SSF103473">
    <property type="entry name" value="MFS general substrate transporter"/>
    <property type="match status" value="1"/>
</dbReference>
<protein>
    <submittedName>
        <fullName evidence="9">MFS transporter</fullName>
    </submittedName>
</protein>
<reference evidence="9 10" key="1">
    <citation type="submission" date="2023-11" db="EMBL/GenBank/DDBJ databases">
        <title>Peredibacter starrii A3.12.</title>
        <authorList>
            <person name="Mitchell R.J."/>
        </authorList>
    </citation>
    <scope>NUCLEOTIDE SEQUENCE [LARGE SCALE GENOMIC DNA]</scope>
    <source>
        <strain evidence="9 10">A3.12</strain>
    </source>
</reference>
<evidence type="ECO:0000313" key="9">
    <source>
        <dbReference type="EMBL" id="WPU67059.1"/>
    </source>
</evidence>
<keyword evidence="2" id="KW-0813">Transport</keyword>
<organism evidence="9 10">
    <name type="scientific">Peredibacter starrii</name>
    <dbReference type="NCBI Taxonomy" id="28202"/>
    <lineage>
        <taxon>Bacteria</taxon>
        <taxon>Pseudomonadati</taxon>
        <taxon>Bdellovibrionota</taxon>
        <taxon>Bacteriovoracia</taxon>
        <taxon>Bacteriovoracales</taxon>
        <taxon>Bacteriovoracaceae</taxon>
        <taxon>Peredibacter</taxon>
    </lineage>
</organism>
<dbReference type="InterPro" id="IPR036259">
    <property type="entry name" value="MFS_trans_sf"/>
</dbReference>
<dbReference type="PANTHER" id="PTHR23513">
    <property type="entry name" value="INTEGRAL MEMBRANE EFFLUX PROTEIN-RELATED"/>
    <property type="match status" value="1"/>
</dbReference>
<dbReference type="InterPro" id="IPR010290">
    <property type="entry name" value="TM_effector"/>
</dbReference>
<evidence type="ECO:0000256" key="1">
    <source>
        <dbReference type="ARBA" id="ARBA00004651"/>
    </source>
</evidence>
<name>A0AAX4HVQ1_9BACT</name>
<dbReference type="AlphaFoldDB" id="A0AAX4HVQ1"/>
<keyword evidence="4 7" id="KW-0812">Transmembrane</keyword>
<keyword evidence="3" id="KW-1003">Cell membrane</keyword>
<comment type="subcellular location">
    <subcellularLocation>
        <location evidence="1">Cell membrane</location>
        <topology evidence="1">Multi-pass membrane protein</topology>
    </subcellularLocation>
</comment>
<evidence type="ECO:0000256" key="7">
    <source>
        <dbReference type="SAM" id="Phobius"/>
    </source>
</evidence>
<sequence length="404" mass="44833">MFYLDISPLKKYRNYRWLYTGQLISVFGSMITYVAIPYQMYEITKSTFHVGMLGIVQLIPLVISGFWGGAVADSFNRRKIVIMTDISSAIGNLLLILFTLSGSKEYFVLYILAGIMAIFKGFERPALEAMIQQLFEKKDIPKVSTLQSLKTTSGMILGPALGGVLISSVGITWTYTIDLLTYAASLFCVLQLRDLKELKEKRKANIGAILDGFKYAWKRPDLMGTYVVDMASMTFAFPNPLFPALATMLGDPGKLGWFYSAPAVGAFIGSLTSSWTHKVKRHGKGITIAALLWCVGIFGFGFTNDFYLWLFFLGFAGWADMISGIFRGTMWNETIPEDYRGRLASVEMISYSSGPLLGNTFMGTLADKEGFHNALMIGGVMGGAMVLILGLGIRQFWKYSAERS</sequence>